<feature type="signal peptide" evidence="1">
    <location>
        <begin position="1"/>
        <end position="21"/>
    </location>
</feature>
<evidence type="ECO:0000313" key="3">
    <source>
        <dbReference type="Proteomes" id="UP001367508"/>
    </source>
</evidence>
<keyword evidence="3" id="KW-1185">Reference proteome</keyword>
<evidence type="ECO:0000313" key="2">
    <source>
        <dbReference type="EMBL" id="KAK7345627.1"/>
    </source>
</evidence>
<dbReference type="AlphaFoldDB" id="A0AAN9M0N9"/>
<accession>A0AAN9M0N9</accession>
<protein>
    <submittedName>
        <fullName evidence="2">Uncharacterized protein</fullName>
    </submittedName>
</protein>
<name>A0AAN9M0N9_CANGL</name>
<proteinExistence type="predicted"/>
<comment type="caution">
    <text evidence="2">The sequence shown here is derived from an EMBL/GenBank/DDBJ whole genome shotgun (WGS) entry which is preliminary data.</text>
</comment>
<evidence type="ECO:0000256" key="1">
    <source>
        <dbReference type="SAM" id="SignalP"/>
    </source>
</evidence>
<feature type="chain" id="PRO_5043045296" evidence="1">
    <location>
        <begin position="22"/>
        <end position="101"/>
    </location>
</feature>
<dbReference type="Proteomes" id="UP001367508">
    <property type="component" value="Unassembled WGS sequence"/>
</dbReference>
<keyword evidence="1" id="KW-0732">Signal</keyword>
<sequence>MASNPVIRSAIFIFSFPLALSVGPLADFPRDPLQYPFAIKHVISGTTPNAVTANQNASFSVSAKLTHESQPPLEEIRVALSNKAILTEPTKQKINSQSFIT</sequence>
<reference evidence="2 3" key="1">
    <citation type="submission" date="2024-01" db="EMBL/GenBank/DDBJ databases">
        <title>The genomes of 5 underutilized Papilionoideae crops provide insights into root nodulation and disease resistanc.</title>
        <authorList>
            <person name="Jiang F."/>
        </authorList>
    </citation>
    <scope>NUCLEOTIDE SEQUENCE [LARGE SCALE GENOMIC DNA]</scope>
    <source>
        <strain evidence="2">LVBAO_FW01</strain>
        <tissue evidence="2">Leaves</tissue>
    </source>
</reference>
<organism evidence="2 3">
    <name type="scientific">Canavalia gladiata</name>
    <name type="common">Sword bean</name>
    <name type="synonym">Dolichos gladiatus</name>
    <dbReference type="NCBI Taxonomy" id="3824"/>
    <lineage>
        <taxon>Eukaryota</taxon>
        <taxon>Viridiplantae</taxon>
        <taxon>Streptophyta</taxon>
        <taxon>Embryophyta</taxon>
        <taxon>Tracheophyta</taxon>
        <taxon>Spermatophyta</taxon>
        <taxon>Magnoliopsida</taxon>
        <taxon>eudicotyledons</taxon>
        <taxon>Gunneridae</taxon>
        <taxon>Pentapetalae</taxon>
        <taxon>rosids</taxon>
        <taxon>fabids</taxon>
        <taxon>Fabales</taxon>
        <taxon>Fabaceae</taxon>
        <taxon>Papilionoideae</taxon>
        <taxon>50 kb inversion clade</taxon>
        <taxon>NPAAA clade</taxon>
        <taxon>indigoferoid/millettioid clade</taxon>
        <taxon>Phaseoleae</taxon>
        <taxon>Canavalia</taxon>
    </lineage>
</organism>
<dbReference type="EMBL" id="JAYMYQ010000003">
    <property type="protein sequence ID" value="KAK7345627.1"/>
    <property type="molecule type" value="Genomic_DNA"/>
</dbReference>
<gene>
    <name evidence="2" type="ORF">VNO77_16235</name>
</gene>